<sequence length="92" mass="10868">MEKEKCDISILDAIYPRESYPRGYLYIYHYEDSDSNEFVTGHVSDSDELNELIRKLSDMLDTDYENRHEGEIEIMASSSHGRLNFKAWNRTL</sequence>
<proteinExistence type="predicted"/>
<accession>A0A6C0EK63</accession>
<organism evidence="1">
    <name type="scientific">viral metagenome</name>
    <dbReference type="NCBI Taxonomy" id="1070528"/>
    <lineage>
        <taxon>unclassified sequences</taxon>
        <taxon>metagenomes</taxon>
        <taxon>organismal metagenomes</taxon>
    </lineage>
</organism>
<protein>
    <submittedName>
        <fullName evidence="1">Uncharacterized protein</fullName>
    </submittedName>
</protein>
<dbReference type="EMBL" id="MN738877">
    <property type="protein sequence ID" value="QHT29408.1"/>
    <property type="molecule type" value="Genomic_DNA"/>
</dbReference>
<reference evidence="1" key="1">
    <citation type="journal article" date="2020" name="Nature">
        <title>Giant virus diversity and host interactions through global metagenomics.</title>
        <authorList>
            <person name="Schulz F."/>
            <person name="Roux S."/>
            <person name="Paez-Espino D."/>
            <person name="Jungbluth S."/>
            <person name="Walsh D.A."/>
            <person name="Denef V.J."/>
            <person name="McMahon K.D."/>
            <person name="Konstantinidis K.T."/>
            <person name="Eloe-Fadrosh E.A."/>
            <person name="Kyrpides N.C."/>
            <person name="Woyke T."/>
        </authorList>
    </citation>
    <scope>NUCLEOTIDE SEQUENCE</scope>
    <source>
        <strain evidence="1">GVMAG-M-3300005589-24</strain>
    </source>
</reference>
<dbReference type="AlphaFoldDB" id="A0A6C0EK63"/>
<evidence type="ECO:0000313" key="1">
    <source>
        <dbReference type="EMBL" id="QHT29408.1"/>
    </source>
</evidence>
<name>A0A6C0EK63_9ZZZZ</name>